<feature type="domain" description="Trans-2-enoyl-CoA reductase catalytic" evidence="11">
    <location>
        <begin position="1"/>
        <end position="34"/>
    </location>
</feature>
<dbReference type="InterPro" id="IPR024906">
    <property type="entry name" value="Eno_Rdtase_FAD-bd_dom"/>
</dbReference>
<dbReference type="AlphaFoldDB" id="A0A645IHX9"/>
<dbReference type="GO" id="GO:0006633">
    <property type="term" value="P:fatty acid biosynthetic process"/>
    <property type="evidence" value="ECO:0007669"/>
    <property type="project" value="UniProtKB-KW"/>
</dbReference>
<keyword evidence="5" id="KW-0276">Fatty acid metabolism</keyword>
<keyword evidence="4" id="KW-0444">Lipid biosynthesis</keyword>
<organism evidence="12">
    <name type="scientific">bioreactor metagenome</name>
    <dbReference type="NCBI Taxonomy" id="1076179"/>
    <lineage>
        <taxon>unclassified sequences</taxon>
        <taxon>metagenomes</taxon>
        <taxon>ecological metagenomes</taxon>
    </lineage>
</organism>
<evidence type="ECO:0000256" key="8">
    <source>
        <dbReference type="ARBA" id="ARBA00023098"/>
    </source>
</evidence>
<dbReference type="Gene3D" id="3.40.50.720">
    <property type="entry name" value="NAD(P)-binding Rossmann-like Domain"/>
    <property type="match status" value="1"/>
</dbReference>
<comment type="caution">
    <text evidence="12">The sequence shown here is derived from an EMBL/GenBank/DDBJ whole genome shotgun (WGS) entry which is preliminary data.</text>
</comment>
<evidence type="ECO:0000259" key="11">
    <source>
        <dbReference type="Pfam" id="PF12241"/>
    </source>
</evidence>
<comment type="pathway">
    <text evidence="1">Lipid metabolism.</text>
</comment>
<proteinExistence type="predicted"/>
<evidence type="ECO:0000256" key="6">
    <source>
        <dbReference type="ARBA" id="ARBA00023002"/>
    </source>
</evidence>
<dbReference type="PANTHER" id="PTHR37480:SF1">
    <property type="entry name" value="ENOYL-[ACYL-CARRIER-PROTEIN] REDUCTASE [NADH]"/>
    <property type="match status" value="1"/>
</dbReference>
<evidence type="ECO:0000256" key="4">
    <source>
        <dbReference type="ARBA" id="ARBA00022516"/>
    </source>
</evidence>
<dbReference type="EC" id="1.3.1.44" evidence="3"/>
<keyword evidence="9" id="KW-0275">Fatty acid biosynthesis</keyword>
<keyword evidence="6 12" id="KW-0560">Oxidoreductase</keyword>
<dbReference type="GO" id="GO:0004318">
    <property type="term" value="F:enoyl-[acyl-carrier-protein] reductase (NADH) activity"/>
    <property type="evidence" value="ECO:0007669"/>
    <property type="project" value="TreeGrafter"/>
</dbReference>
<dbReference type="Pfam" id="PF07055">
    <property type="entry name" value="Eno-Rase_FAD_bd"/>
    <property type="match status" value="1"/>
</dbReference>
<evidence type="ECO:0000256" key="2">
    <source>
        <dbReference type="ARBA" id="ARBA00011245"/>
    </source>
</evidence>
<dbReference type="GO" id="GO:0051287">
    <property type="term" value="F:NAD binding"/>
    <property type="evidence" value="ECO:0007669"/>
    <property type="project" value="TreeGrafter"/>
</dbReference>
<keyword evidence="8" id="KW-0443">Lipid metabolism</keyword>
<evidence type="ECO:0000256" key="1">
    <source>
        <dbReference type="ARBA" id="ARBA00005189"/>
    </source>
</evidence>
<evidence type="ECO:0000256" key="7">
    <source>
        <dbReference type="ARBA" id="ARBA00023027"/>
    </source>
</evidence>
<dbReference type="InterPro" id="IPR024910">
    <property type="entry name" value="Enoyl-CoA_Rdtase_cat_dom"/>
</dbReference>
<sequence>MSVYVCAMYKVMKAKGIHEGCLEQMVRFFRDRLYAGGPVPVDEKGRIRVDDWELRPDVQAEVAGILSRVTQENLAELTDAEACSRELMALYGF</sequence>
<accession>A0A645IHX9</accession>
<evidence type="ECO:0000313" key="12">
    <source>
        <dbReference type="EMBL" id="MPN50442.1"/>
    </source>
</evidence>
<dbReference type="EMBL" id="VSSQ01114626">
    <property type="protein sequence ID" value="MPN50442.1"/>
    <property type="molecule type" value="Genomic_DNA"/>
</dbReference>
<evidence type="ECO:0000256" key="9">
    <source>
        <dbReference type="ARBA" id="ARBA00023160"/>
    </source>
</evidence>
<evidence type="ECO:0000259" key="10">
    <source>
        <dbReference type="Pfam" id="PF07055"/>
    </source>
</evidence>
<evidence type="ECO:0000256" key="5">
    <source>
        <dbReference type="ARBA" id="ARBA00022832"/>
    </source>
</evidence>
<name>A0A645IHX9_9ZZZZ</name>
<reference evidence="12" key="1">
    <citation type="submission" date="2019-08" db="EMBL/GenBank/DDBJ databases">
        <authorList>
            <person name="Kucharzyk K."/>
            <person name="Murdoch R.W."/>
            <person name="Higgins S."/>
            <person name="Loffler F."/>
        </authorList>
    </citation>
    <scope>NUCLEOTIDE SEQUENCE</scope>
</reference>
<dbReference type="InterPro" id="IPR010758">
    <property type="entry name" value="Trans-2-enoyl-CoA_reductase"/>
</dbReference>
<dbReference type="GO" id="GO:0050343">
    <property type="term" value="F:trans-2-enoyl-CoA reductase (NADH) activity"/>
    <property type="evidence" value="ECO:0007669"/>
    <property type="project" value="UniProtKB-EC"/>
</dbReference>
<dbReference type="Pfam" id="PF12241">
    <property type="entry name" value="Enoyl_reductase"/>
    <property type="match status" value="1"/>
</dbReference>
<keyword evidence="7" id="KW-0520">NAD</keyword>
<evidence type="ECO:0000256" key="3">
    <source>
        <dbReference type="ARBA" id="ARBA00011983"/>
    </source>
</evidence>
<gene>
    <name evidence="12" type="primary">fabV_5</name>
    <name evidence="12" type="ORF">SDC9_198069</name>
</gene>
<comment type="subunit">
    <text evidence="2">Monomer.</text>
</comment>
<dbReference type="PANTHER" id="PTHR37480">
    <property type="entry name" value="ENOYL-[ACYL-CARRIER-PROTEIN] REDUCTASE [NADH]"/>
    <property type="match status" value="1"/>
</dbReference>
<protein>
    <recommendedName>
        <fullName evidence="3">trans-2-enoyl-CoA reductase (NAD(+))</fullName>
        <ecNumber evidence="3">1.3.1.44</ecNumber>
    </recommendedName>
</protein>
<feature type="domain" description="Enoyl reductase FAD binding" evidence="10">
    <location>
        <begin position="41"/>
        <end position="93"/>
    </location>
</feature>